<keyword evidence="1" id="KW-0889">Transcription antitermination</keyword>
<accession>U2KJY3</accession>
<keyword evidence="2" id="KW-0805">Transcription regulation</keyword>
<sequence length="202" mass="23863">MNCNLQKIQEGSEQDSIKTTMCEEQESTKSQYPWYAIRIFSSKQKEVVDYFQQKGIECFVPMEYIWVIDKEEHKRHVLKPVVRNLAFIEKSITEQEIRKIVRETHHKIAIIRKDREHQDYYEIPAKQMNEFRLMCNPELEMRKYISGDEAKLKVGSPVTVKYGPLKGLNGKLVRQSKKYYLLKEVPGVGVMIKVSRWCCQAL</sequence>
<comment type="caution">
    <text evidence="5">The sequence shown here is derived from an EMBL/GenBank/DDBJ whole genome shotgun (WGS) entry which is preliminary data.</text>
</comment>
<dbReference type="Gene3D" id="3.30.70.940">
    <property type="entry name" value="NusG, N-terminal domain"/>
    <property type="match status" value="1"/>
</dbReference>
<dbReference type="PANTHER" id="PTHR30265:SF4">
    <property type="entry name" value="KOW MOTIF FAMILY PROTEIN, EXPRESSED"/>
    <property type="match status" value="1"/>
</dbReference>
<evidence type="ECO:0000256" key="1">
    <source>
        <dbReference type="ARBA" id="ARBA00022814"/>
    </source>
</evidence>
<evidence type="ECO:0000259" key="4">
    <source>
        <dbReference type="Pfam" id="PF02357"/>
    </source>
</evidence>
<proteinExistence type="predicted"/>
<evidence type="ECO:0000256" key="2">
    <source>
        <dbReference type="ARBA" id="ARBA00023015"/>
    </source>
</evidence>
<evidence type="ECO:0000313" key="5">
    <source>
        <dbReference type="EMBL" id="ERJ98796.1"/>
    </source>
</evidence>
<organism evidence="5 6">
    <name type="scientific">Hoylesella pleuritidis F0068</name>
    <dbReference type="NCBI Taxonomy" id="1081904"/>
    <lineage>
        <taxon>Bacteria</taxon>
        <taxon>Pseudomonadati</taxon>
        <taxon>Bacteroidota</taxon>
        <taxon>Bacteroidia</taxon>
        <taxon>Bacteroidales</taxon>
        <taxon>Prevotellaceae</taxon>
        <taxon>Hoylesella</taxon>
    </lineage>
</organism>
<reference evidence="5 6" key="1">
    <citation type="submission" date="2013-08" db="EMBL/GenBank/DDBJ databases">
        <authorList>
            <person name="Durkin A.S."/>
            <person name="Haft D.R."/>
            <person name="McCorrison J."/>
            <person name="Torralba M."/>
            <person name="Gillis M."/>
            <person name="Haft D.H."/>
            <person name="Methe B."/>
            <person name="Sutton G."/>
            <person name="Nelson K.E."/>
        </authorList>
    </citation>
    <scope>NUCLEOTIDE SEQUENCE [LARGE SCALE GENOMIC DNA]</scope>
    <source>
        <strain evidence="5 6">F0068</strain>
    </source>
</reference>
<keyword evidence="6" id="KW-1185">Reference proteome</keyword>
<dbReference type="GO" id="GO:0031564">
    <property type="term" value="P:transcription antitermination"/>
    <property type="evidence" value="ECO:0007669"/>
    <property type="project" value="UniProtKB-KW"/>
</dbReference>
<dbReference type="InterPro" id="IPR006645">
    <property type="entry name" value="NGN-like_dom"/>
</dbReference>
<dbReference type="Proteomes" id="UP000016600">
    <property type="component" value="Unassembled WGS sequence"/>
</dbReference>
<dbReference type="PATRIC" id="fig|1081904.3.peg.2172"/>
<dbReference type="PANTHER" id="PTHR30265">
    <property type="entry name" value="RHO-INTERACTING TRANSCRIPTION TERMINATION FACTOR NUSG"/>
    <property type="match status" value="1"/>
</dbReference>
<protein>
    <submittedName>
        <fullName evidence="5">Transcription termination/antitermination factor NusG</fullName>
    </submittedName>
</protein>
<evidence type="ECO:0000313" key="6">
    <source>
        <dbReference type="Proteomes" id="UP000016600"/>
    </source>
</evidence>
<dbReference type="InterPro" id="IPR036735">
    <property type="entry name" value="NGN_dom_sf"/>
</dbReference>
<dbReference type="GO" id="GO:0006354">
    <property type="term" value="P:DNA-templated transcription elongation"/>
    <property type="evidence" value="ECO:0007669"/>
    <property type="project" value="InterPro"/>
</dbReference>
<dbReference type="InterPro" id="IPR043425">
    <property type="entry name" value="NusG-like"/>
</dbReference>
<keyword evidence="3" id="KW-0804">Transcription</keyword>
<name>U2KJY3_9BACT</name>
<dbReference type="Pfam" id="PF02357">
    <property type="entry name" value="NusG"/>
    <property type="match status" value="1"/>
</dbReference>
<dbReference type="AlphaFoldDB" id="U2KJY3"/>
<evidence type="ECO:0000256" key="3">
    <source>
        <dbReference type="ARBA" id="ARBA00023163"/>
    </source>
</evidence>
<dbReference type="CDD" id="cd09895">
    <property type="entry name" value="NGN_SP_UpxY"/>
    <property type="match status" value="1"/>
</dbReference>
<gene>
    <name evidence="5" type="ORF">HMPREF1218_0741</name>
</gene>
<dbReference type="NCBIfam" id="NF033644">
    <property type="entry name" value="antiterm_UpxY"/>
    <property type="match status" value="1"/>
</dbReference>
<dbReference type="EMBL" id="AWET01000045">
    <property type="protein sequence ID" value="ERJ98796.1"/>
    <property type="molecule type" value="Genomic_DNA"/>
</dbReference>
<feature type="domain" description="NusG-like N-terminal" evidence="4">
    <location>
        <begin position="34"/>
        <end position="132"/>
    </location>
</feature>
<dbReference type="SUPFAM" id="SSF82679">
    <property type="entry name" value="N-utilization substance G protein NusG, N-terminal domain"/>
    <property type="match status" value="1"/>
</dbReference>